<dbReference type="PANTHER" id="PTHR30231:SF41">
    <property type="entry name" value="DNA POLYMERASE III SUBUNIT EPSILON"/>
    <property type="match status" value="1"/>
</dbReference>
<dbReference type="InterPro" id="IPR013520">
    <property type="entry name" value="Ribonucl_H"/>
</dbReference>
<evidence type="ECO:0000259" key="1">
    <source>
        <dbReference type="SMART" id="SM00479"/>
    </source>
</evidence>
<dbReference type="GO" id="GO:0045004">
    <property type="term" value="P:DNA replication proofreading"/>
    <property type="evidence" value="ECO:0007669"/>
    <property type="project" value="TreeGrafter"/>
</dbReference>
<dbReference type="EMBL" id="FQXU01000004">
    <property type="protein sequence ID" value="SHH77464.1"/>
    <property type="molecule type" value="Genomic_DNA"/>
</dbReference>
<dbReference type="GO" id="GO:0008408">
    <property type="term" value="F:3'-5' exonuclease activity"/>
    <property type="evidence" value="ECO:0007669"/>
    <property type="project" value="TreeGrafter"/>
</dbReference>
<gene>
    <name evidence="2" type="ORF">SAMN02745941_00741</name>
</gene>
<name>A0A1M5VR60_9CLOT</name>
<dbReference type="Proteomes" id="UP000184241">
    <property type="component" value="Unassembled WGS sequence"/>
</dbReference>
<dbReference type="SMART" id="SM00479">
    <property type="entry name" value="EXOIII"/>
    <property type="match status" value="1"/>
</dbReference>
<dbReference type="GO" id="GO:0005829">
    <property type="term" value="C:cytosol"/>
    <property type="evidence" value="ECO:0007669"/>
    <property type="project" value="TreeGrafter"/>
</dbReference>
<dbReference type="Gene3D" id="3.30.420.10">
    <property type="entry name" value="Ribonuclease H-like superfamily/Ribonuclease H"/>
    <property type="match status" value="1"/>
</dbReference>
<proteinExistence type="predicted"/>
<dbReference type="Pfam" id="PF00929">
    <property type="entry name" value="RNase_T"/>
    <property type="match status" value="1"/>
</dbReference>
<dbReference type="InterPro" id="IPR012337">
    <property type="entry name" value="RNaseH-like_sf"/>
</dbReference>
<dbReference type="CDD" id="cd06127">
    <property type="entry name" value="DEDDh"/>
    <property type="match status" value="1"/>
</dbReference>
<dbReference type="SUPFAM" id="SSF53098">
    <property type="entry name" value="Ribonuclease H-like"/>
    <property type="match status" value="1"/>
</dbReference>
<feature type="domain" description="Exonuclease" evidence="1">
    <location>
        <begin position="2"/>
        <end position="193"/>
    </location>
</feature>
<dbReference type="RefSeq" id="WP_073016861.1">
    <property type="nucleotide sequence ID" value="NZ_FQXU01000004.1"/>
</dbReference>
<dbReference type="AlphaFoldDB" id="A0A1M5VR60"/>
<dbReference type="PANTHER" id="PTHR30231">
    <property type="entry name" value="DNA POLYMERASE III SUBUNIT EPSILON"/>
    <property type="match status" value="1"/>
</dbReference>
<sequence length="203" mass="23380">MKLLFFDTETTSIKPGHICQLSYIVVNSNEKPQKTYGRNYFFTVDEMDPSAQEVHGFSLEKLYELSEGNYFEDSFENFIDDFIQADFIIGHNVSFDLKFLNSELLYILGEDFKAKNTFCTMNYYKNVLKLYRPSGDFKNPKLQEVVDYLSITKDKITETADKLFEGSGNYHDARFDTAATYLIVVEGIKKGLIAPGYFSSQVK</sequence>
<accession>A0A1M5VR60</accession>
<evidence type="ECO:0000313" key="3">
    <source>
        <dbReference type="Proteomes" id="UP000184241"/>
    </source>
</evidence>
<evidence type="ECO:0000313" key="2">
    <source>
        <dbReference type="EMBL" id="SHH77464.1"/>
    </source>
</evidence>
<organism evidence="2 3">
    <name type="scientific">Clostridium intestinale DSM 6191</name>
    <dbReference type="NCBI Taxonomy" id="1121320"/>
    <lineage>
        <taxon>Bacteria</taxon>
        <taxon>Bacillati</taxon>
        <taxon>Bacillota</taxon>
        <taxon>Clostridia</taxon>
        <taxon>Eubacteriales</taxon>
        <taxon>Clostridiaceae</taxon>
        <taxon>Clostridium</taxon>
    </lineage>
</organism>
<protein>
    <submittedName>
        <fullName evidence="2">DNA polymerase-3 subunit epsilon</fullName>
    </submittedName>
</protein>
<dbReference type="InterPro" id="IPR036397">
    <property type="entry name" value="RNaseH_sf"/>
</dbReference>
<dbReference type="GO" id="GO:0003676">
    <property type="term" value="F:nucleic acid binding"/>
    <property type="evidence" value="ECO:0007669"/>
    <property type="project" value="InterPro"/>
</dbReference>
<reference evidence="2 3" key="1">
    <citation type="submission" date="2016-11" db="EMBL/GenBank/DDBJ databases">
        <authorList>
            <person name="Jaros S."/>
            <person name="Januszkiewicz K."/>
            <person name="Wedrychowicz H."/>
        </authorList>
    </citation>
    <scope>NUCLEOTIDE SEQUENCE [LARGE SCALE GENOMIC DNA]</scope>
    <source>
        <strain evidence="2 3">DSM 6191</strain>
    </source>
</reference>